<dbReference type="EMBL" id="JADLRE010000008">
    <property type="protein sequence ID" value="MBF6225997.1"/>
    <property type="molecule type" value="Genomic_DNA"/>
</dbReference>
<reference evidence="1 2" key="1">
    <citation type="submission" date="2020-10" db="EMBL/GenBank/DDBJ databases">
        <title>Identification of Nocardia species via Next-generation sequencing and recognition of intraspecies genetic diversity.</title>
        <authorList>
            <person name="Li P."/>
            <person name="Li P."/>
            <person name="Lu B."/>
        </authorList>
    </citation>
    <scope>NUCLEOTIDE SEQUENCE [LARGE SCALE GENOMIC DNA]</scope>
    <source>
        <strain evidence="1 2">N-11</strain>
    </source>
</reference>
<accession>A0ABS0C6K3</accession>
<dbReference type="Proteomes" id="UP000807309">
    <property type="component" value="Unassembled WGS sequence"/>
</dbReference>
<comment type="caution">
    <text evidence="1">The sequence shown here is derived from an EMBL/GenBank/DDBJ whole genome shotgun (WGS) entry which is preliminary data.</text>
</comment>
<dbReference type="PANTHER" id="PTHR14136:SF17">
    <property type="entry name" value="BTB_POZ DOMAIN-CONTAINING PROTEIN KCTD9"/>
    <property type="match status" value="1"/>
</dbReference>
<sequence>MARELDDLPYARYLTALDGDLEAEGDYDCVRVDGGELDDLDVRHARFSESVFTTVAFTRGSLRYSRFADVWLRHVRWVGTELADTGWVDGEVVSGAMSGVDFAGANLRRVRFEGCKFDSVNFRGAQLREVSFVDCVLRDCDFADAALTGVTVPGSALVRLSLRKARLAKVDLRGATALDFTDGLDSLRGATITTLQLLDLAPAFARSVGITVQD</sequence>
<name>A0ABS0C6K3_9NOCA</name>
<dbReference type="Gene3D" id="2.160.20.80">
    <property type="entry name" value="E3 ubiquitin-protein ligase SopA"/>
    <property type="match status" value="1"/>
</dbReference>
<dbReference type="InterPro" id="IPR051082">
    <property type="entry name" value="Pentapeptide-BTB/POZ_domain"/>
</dbReference>
<dbReference type="Pfam" id="PF13599">
    <property type="entry name" value="Pentapeptide_4"/>
    <property type="match status" value="1"/>
</dbReference>
<proteinExistence type="predicted"/>
<organism evidence="1 2">
    <name type="scientific">Nocardia abscessus</name>
    <dbReference type="NCBI Taxonomy" id="120957"/>
    <lineage>
        <taxon>Bacteria</taxon>
        <taxon>Bacillati</taxon>
        <taxon>Actinomycetota</taxon>
        <taxon>Actinomycetes</taxon>
        <taxon>Mycobacteriales</taxon>
        <taxon>Nocardiaceae</taxon>
        <taxon>Nocardia</taxon>
    </lineage>
</organism>
<dbReference type="PANTHER" id="PTHR14136">
    <property type="entry name" value="BTB_POZ DOMAIN-CONTAINING PROTEIN KCTD9"/>
    <property type="match status" value="1"/>
</dbReference>
<gene>
    <name evidence="1" type="ORF">IU470_12905</name>
</gene>
<evidence type="ECO:0000313" key="1">
    <source>
        <dbReference type="EMBL" id="MBF6225997.1"/>
    </source>
</evidence>
<dbReference type="SUPFAM" id="SSF141571">
    <property type="entry name" value="Pentapeptide repeat-like"/>
    <property type="match status" value="1"/>
</dbReference>
<evidence type="ECO:0000313" key="2">
    <source>
        <dbReference type="Proteomes" id="UP000807309"/>
    </source>
</evidence>
<protein>
    <submittedName>
        <fullName evidence="1">Pentapeptide repeat-containing protein</fullName>
    </submittedName>
</protein>
<keyword evidence="2" id="KW-1185">Reference proteome</keyword>
<dbReference type="InterPro" id="IPR001646">
    <property type="entry name" value="5peptide_repeat"/>
</dbReference>